<evidence type="ECO:0000256" key="1">
    <source>
        <dbReference type="SAM" id="MobiDB-lite"/>
    </source>
</evidence>
<feature type="compositionally biased region" description="Basic and acidic residues" evidence="1">
    <location>
        <begin position="21"/>
        <end position="32"/>
    </location>
</feature>
<feature type="compositionally biased region" description="Basic residues" evidence="1">
    <location>
        <begin position="1"/>
        <end position="20"/>
    </location>
</feature>
<dbReference type="Proteomes" id="UP000245207">
    <property type="component" value="Unassembled WGS sequence"/>
</dbReference>
<proteinExistence type="predicted"/>
<protein>
    <recommendedName>
        <fullName evidence="4">Gag-Pol polyprotein</fullName>
    </recommendedName>
</protein>
<comment type="caution">
    <text evidence="2">The sequence shown here is derived from an EMBL/GenBank/DDBJ whole genome shotgun (WGS) entry which is preliminary data.</text>
</comment>
<dbReference type="AlphaFoldDB" id="A0A2U1NY03"/>
<reference evidence="2 3" key="1">
    <citation type="journal article" date="2018" name="Mol. Plant">
        <title>The genome of Artemisia annua provides insight into the evolution of Asteraceae family and artemisinin biosynthesis.</title>
        <authorList>
            <person name="Shen Q."/>
            <person name="Zhang L."/>
            <person name="Liao Z."/>
            <person name="Wang S."/>
            <person name="Yan T."/>
            <person name="Shi P."/>
            <person name="Liu M."/>
            <person name="Fu X."/>
            <person name="Pan Q."/>
            <person name="Wang Y."/>
            <person name="Lv Z."/>
            <person name="Lu X."/>
            <person name="Zhang F."/>
            <person name="Jiang W."/>
            <person name="Ma Y."/>
            <person name="Chen M."/>
            <person name="Hao X."/>
            <person name="Li L."/>
            <person name="Tang Y."/>
            <person name="Lv G."/>
            <person name="Zhou Y."/>
            <person name="Sun X."/>
            <person name="Brodelius P.E."/>
            <person name="Rose J.K.C."/>
            <person name="Tang K."/>
        </authorList>
    </citation>
    <scope>NUCLEOTIDE SEQUENCE [LARGE SCALE GENOMIC DNA]</scope>
    <source>
        <strain evidence="3">cv. Huhao1</strain>
        <tissue evidence="2">Leaf</tissue>
    </source>
</reference>
<evidence type="ECO:0000313" key="3">
    <source>
        <dbReference type="Proteomes" id="UP000245207"/>
    </source>
</evidence>
<dbReference type="OrthoDB" id="1747372at2759"/>
<dbReference type="EMBL" id="PKPP01001993">
    <property type="protein sequence ID" value="PWA78396.1"/>
    <property type="molecule type" value="Genomic_DNA"/>
</dbReference>
<sequence length="411" mass="47630">MAGNKKRTRPVSFKKKRSKKPRFEGESSKGKEEKVFHINEWYEWWSSGRKEAARKASSRQIAKDEKEFKRSKPWVGSMEEDAADVGFLSDEKDVIIDYDNLHLTFDPEKSLKFNYLSPDEAALVKADKQAMNIILYGLPNDIFALVYSYPNAFTIWKAVEHLIQGTKMGLREKKLQLLWEYEKFTSEPGESLESYYSRFSKIVNDLNRNNIKFENLIFNIKFLLSLQPEWKRFVNQVKQSKDVHEIDFHKIYDIWLQNQDEANDVKADLERRKHDPLALVASTTVHPTTSHMNHAATTPHSYKYQAPTPSPRQYNGYAPSGYALPAPTYSSSAYEAPAPVYSTTAYVAPATTYTSNVAFGHRAKECKEKRRVQDSEYHKEKMLRCKKDEAGIPLTKEEHDFLAEDEYGRSY</sequence>
<evidence type="ECO:0008006" key="4">
    <source>
        <dbReference type="Google" id="ProtNLM"/>
    </source>
</evidence>
<dbReference type="Pfam" id="PF14223">
    <property type="entry name" value="Retrotran_gag_2"/>
    <property type="match status" value="1"/>
</dbReference>
<gene>
    <name evidence="2" type="ORF">CTI12_AA215480</name>
</gene>
<keyword evidence="3" id="KW-1185">Reference proteome</keyword>
<organism evidence="2 3">
    <name type="scientific">Artemisia annua</name>
    <name type="common">Sweet wormwood</name>
    <dbReference type="NCBI Taxonomy" id="35608"/>
    <lineage>
        <taxon>Eukaryota</taxon>
        <taxon>Viridiplantae</taxon>
        <taxon>Streptophyta</taxon>
        <taxon>Embryophyta</taxon>
        <taxon>Tracheophyta</taxon>
        <taxon>Spermatophyta</taxon>
        <taxon>Magnoliopsida</taxon>
        <taxon>eudicotyledons</taxon>
        <taxon>Gunneridae</taxon>
        <taxon>Pentapetalae</taxon>
        <taxon>asterids</taxon>
        <taxon>campanulids</taxon>
        <taxon>Asterales</taxon>
        <taxon>Asteraceae</taxon>
        <taxon>Asteroideae</taxon>
        <taxon>Anthemideae</taxon>
        <taxon>Artemisiinae</taxon>
        <taxon>Artemisia</taxon>
    </lineage>
</organism>
<feature type="region of interest" description="Disordered" evidence="1">
    <location>
        <begin position="1"/>
        <end position="32"/>
    </location>
</feature>
<accession>A0A2U1NY03</accession>
<evidence type="ECO:0000313" key="2">
    <source>
        <dbReference type="EMBL" id="PWA78396.1"/>
    </source>
</evidence>
<name>A0A2U1NY03_ARTAN</name>